<keyword evidence="1" id="KW-1133">Transmembrane helix</keyword>
<feature type="transmembrane region" description="Helical" evidence="1">
    <location>
        <begin position="141"/>
        <end position="160"/>
    </location>
</feature>
<sequence length="301" mass="33996">MSMGSAGFGKMEDMEGLGLGLMDFAFSRFSDSRLSDSRSFTSPFPKTETSFCERDTSHLPTIPTIPRIPSLPLRILLVSGSDYLSSVIGYLFLLISADSALSTHLIPSATSSHFNQLAIQLTSVLPFVCIPFCIPFFIPLFLISSLILYSFISLLPLYQVSAAQLSLSPGSFLLSSFRGSFISVVGFFFPPLSLFAGRGFFPLHSFPIHFYFLSQVPFLSFFFREKSHPSSFQFPLFHWDFVPLSTRRLLFVQFIYMYCIYTTRITSFFVYYCTLLCIHVLHVFSHLTSAGAVGYSLLYYR</sequence>
<keyword evidence="1" id="KW-0472">Membrane</keyword>
<dbReference type="EMBL" id="JADNRY010000978">
    <property type="protein sequence ID" value="KAF9023182.1"/>
    <property type="molecule type" value="Genomic_DNA"/>
</dbReference>
<dbReference type="Proteomes" id="UP000772434">
    <property type="component" value="Unassembled WGS sequence"/>
</dbReference>
<evidence type="ECO:0000313" key="3">
    <source>
        <dbReference type="Proteomes" id="UP000772434"/>
    </source>
</evidence>
<keyword evidence="3" id="KW-1185">Reference proteome</keyword>
<feature type="transmembrane region" description="Helical" evidence="1">
    <location>
        <begin position="75"/>
        <end position="97"/>
    </location>
</feature>
<name>A0A9P5P4I8_9AGAR</name>
<dbReference type="AlphaFoldDB" id="A0A9P5P4I8"/>
<feature type="transmembrane region" description="Helical" evidence="1">
    <location>
        <begin position="268"/>
        <end position="298"/>
    </location>
</feature>
<feature type="transmembrane region" description="Helical" evidence="1">
    <location>
        <begin position="180"/>
        <end position="201"/>
    </location>
</feature>
<organism evidence="2 3">
    <name type="scientific">Rhodocollybia butyracea</name>
    <dbReference type="NCBI Taxonomy" id="206335"/>
    <lineage>
        <taxon>Eukaryota</taxon>
        <taxon>Fungi</taxon>
        <taxon>Dikarya</taxon>
        <taxon>Basidiomycota</taxon>
        <taxon>Agaricomycotina</taxon>
        <taxon>Agaricomycetes</taxon>
        <taxon>Agaricomycetidae</taxon>
        <taxon>Agaricales</taxon>
        <taxon>Marasmiineae</taxon>
        <taxon>Omphalotaceae</taxon>
        <taxon>Rhodocollybia</taxon>
    </lineage>
</organism>
<feature type="transmembrane region" description="Helical" evidence="1">
    <location>
        <begin position="117"/>
        <end position="134"/>
    </location>
</feature>
<feature type="transmembrane region" description="Helical" evidence="1">
    <location>
        <begin position="208"/>
        <end position="224"/>
    </location>
</feature>
<evidence type="ECO:0000313" key="2">
    <source>
        <dbReference type="EMBL" id="KAF9023182.1"/>
    </source>
</evidence>
<gene>
    <name evidence="2" type="ORF">BDP27DRAFT_1074050</name>
</gene>
<protein>
    <submittedName>
        <fullName evidence="2">Uncharacterized protein</fullName>
    </submittedName>
</protein>
<proteinExistence type="predicted"/>
<feature type="transmembrane region" description="Helical" evidence="1">
    <location>
        <begin position="244"/>
        <end position="261"/>
    </location>
</feature>
<keyword evidence="1" id="KW-0812">Transmembrane</keyword>
<evidence type="ECO:0000256" key="1">
    <source>
        <dbReference type="SAM" id="Phobius"/>
    </source>
</evidence>
<comment type="caution">
    <text evidence="2">The sequence shown here is derived from an EMBL/GenBank/DDBJ whole genome shotgun (WGS) entry which is preliminary data.</text>
</comment>
<reference evidence="2" key="1">
    <citation type="submission" date="2020-11" db="EMBL/GenBank/DDBJ databases">
        <authorList>
            <consortium name="DOE Joint Genome Institute"/>
            <person name="Ahrendt S."/>
            <person name="Riley R."/>
            <person name="Andreopoulos W."/>
            <person name="Labutti K."/>
            <person name="Pangilinan J."/>
            <person name="Ruiz-Duenas F.J."/>
            <person name="Barrasa J.M."/>
            <person name="Sanchez-Garcia M."/>
            <person name="Camarero S."/>
            <person name="Miyauchi S."/>
            <person name="Serrano A."/>
            <person name="Linde D."/>
            <person name="Babiker R."/>
            <person name="Drula E."/>
            <person name="Ayuso-Fernandez I."/>
            <person name="Pacheco R."/>
            <person name="Padilla G."/>
            <person name="Ferreira P."/>
            <person name="Barriuso J."/>
            <person name="Kellner H."/>
            <person name="Castanera R."/>
            <person name="Alfaro M."/>
            <person name="Ramirez L."/>
            <person name="Pisabarro A.G."/>
            <person name="Kuo A."/>
            <person name="Tritt A."/>
            <person name="Lipzen A."/>
            <person name="He G."/>
            <person name="Yan M."/>
            <person name="Ng V."/>
            <person name="Cullen D."/>
            <person name="Martin F."/>
            <person name="Rosso M.-N."/>
            <person name="Henrissat B."/>
            <person name="Hibbett D."/>
            <person name="Martinez A.T."/>
            <person name="Grigoriev I.V."/>
        </authorList>
    </citation>
    <scope>NUCLEOTIDE SEQUENCE</scope>
    <source>
        <strain evidence="2">AH 40177</strain>
    </source>
</reference>
<accession>A0A9P5P4I8</accession>